<evidence type="ECO:0000259" key="19">
    <source>
        <dbReference type="Pfam" id="PF00593"/>
    </source>
</evidence>
<dbReference type="InterPro" id="IPR010916">
    <property type="entry name" value="TonB_box_CS"/>
</dbReference>
<keyword evidence="12" id="KW-0675">Receptor</keyword>
<feature type="signal peptide" evidence="18">
    <location>
        <begin position="1"/>
        <end position="24"/>
    </location>
</feature>
<keyword evidence="13 14" id="KW-0998">Cell outer membrane</keyword>
<dbReference type="PROSITE" id="PS01156">
    <property type="entry name" value="TONB_DEPENDENT_REC_2"/>
    <property type="match status" value="1"/>
</dbReference>
<dbReference type="GO" id="GO:0015891">
    <property type="term" value="P:siderophore transport"/>
    <property type="evidence" value="ECO:0007669"/>
    <property type="project" value="InterPro"/>
</dbReference>
<dbReference type="NCBIfam" id="TIGR01783">
    <property type="entry name" value="TonB-siderophor"/>
    <property type="match status" value="1"/>
</dbReference>
<dbReference type="InterPro" id="IPR039426">
    <property type="entry name" value="TonB-dep_rcpt-like"/>
</dbReference>
<reference evidence="21 22" key="1">
    <citation type="submission" date="2014-05" db="EMBL/GenBank/DDBJ databases">
        <title>ATOL: Assembling a taxonomically balanced genome-scale reconstruction of the evolutionary history of the Enterobacteriaceae.</title>
        <authorList>
            <person name="Plunkett G.III."/>
            <person name="Neeno-Eckwall E.C."/>
            <person name="Glasner J.D."/>
            <person name="Perna N.T."/>
        </authorList>
    </citation>
    <scope>NUCLEOTIDE SEQUENCE [LARGE SCALE GENOMIC DNA]</scope>
    <source>
        <strain evidence="21 22">ATCC 33852</strain>
    </source>
</reference>
<comment type="caution">
    <text evidence="21">The sequence shown here is derived from an EMBL/GenBank/DDBJ whole genome shotgun (WGS) entry which is preliminary data.</text>
</comment>
<evidence type="ECO:0000313" key="21">
    <source>
        <dbReference type="EMBL" id="KFC79854.1"/>
    </source>
</evidence>
<evidence type="ECO:0000256" key="13">
    <source>
        <dbReference type="ARBA" id="ARBA00023237"/>
    </source>
</evidence>
<evidence type="ECO:0000256" key="10">
    <source>
        <dbReference type="ARBA" id="ARBA00023077"/>
    </source>
</evidence>
<evidence type="ECO:0000256" key="7">
    <source>
        <dbReference type="ARBA" id="ARBA00022729"/>
    </source>
</evidence>
<dbReference type="GO" id="GO:0038023">
    <property type="term" value="F:signaling receptor activity"/>
    <property type="evidence" value="ECO:0007669"/>
    <property type="project" value="InterPro"/>
</dbReference>
<dbReference type="Pfam" id="PF00593">
    <property type="entry name" value="TonB_dep_Rec_b-barrel"/>
    <property type="match status" value="1"/>
</dbReference>
<organism evidence="21 22">
    <name type="scientific">Ewingella americana (strain ATCC 33852 / DSM 4580 / CCUG 14506 / JCM 5911 / LMG 7869 / NCTC 12157 / CDC 1468-78)</name>
    <dbReference type="NCBI Taxonomy" id="910964"/>
    <lineage>
        <taxon>Bacteria</taxon>
        <taxon>Pseudomonadati</taxon>
        <taxon>Pseudomonadota</taxon>
        <taxon>Gammaproteobacteria</taxon>
        <taxon>Enterobacterales</taxon>
        <taxon>Yersiniaceae</taxon>
        <taxon>Ewingella</taxon>
    </lineage>
</organism>
<dbReference type="InterPro" id="IPR010105">
    <property type="entry name" value="TonB_sidphr_rcpt"/>
</dbReference>
<dbReference type="InterPro" id="IPR000531">
    <property type="entry name" value="Beta-barrel_TonB"/>
</dbReference>
<evidence type="ECO:0000256" key="12">
    <source>
        <dbReference type="ARBA" id="ARBA00023170"/>
    </source>
</evidence>
<comment type="subcellular location">
    <subcellularLocation>
        <location evidence="1 14">Cell outer membrane</location>
        <topology evidence="1 14">Multi-pass membrane protein</topology>
    </subcellularLocation>
</comment>
<dbReference type="RefSeq" id="WP_034792205.1">
    <property type="nucleotide sequence ID" value="NZ_JMPJ01000063.1"/>
</dbReference>
<evidence type="ECO:0000256" key="17">
    <source>
        <dbReference type="RuleBase" id="RU003357"/>
    </source>
</evidence>
<evidence type="ECO:0000256" key="9">
    <source>
        <dbReference type="ARBA" id="ARBA00023065"/>
    </source>
</evidence>
<name>A0A085G809_EWIA3</name>
<dbReference type="EMBL" id="JMPJ01000063">
    <property type="protein sequence ID" value="KFC79854.1"/>
    <property type="molecule type" value="Genomic_DNA"/>
</dbReference>
<dbReference type="InterPro" id="IPR012910">
    <property type="entry name" value="Plug_dom"/>
</dbReference>
<dbReference type="GO" id="GO:0015343">
    <property type="term" value="F:siderophore-iron transmembrane transporter activity"/>
    <property type="evidence" value="ECO:0007669"/>
    <property type="project" value="InterPro"/>
</dbReference>
<evidence type="ECO:0000313" key="22">
    <source>
        <dbReference type="Proteomes" id="UP000028640"/>
    </source>
</evidence>
<dbReference type="STRING" id="910964.GEAM_2637"/>
<evidence type="ECO:0000256" key="3">
    <source>
        <dbReference type="ARBA" id="ARBA00022448"/>
    </source>
</evidence>
<dbReference type="Proteomes" id="UP000028640">
    <property type="component" value="Unassembled WGS sequence"/>
</dbReference>
<evidence type="ECO:0000256" key="2">
    <source>
        <dbReference type="ARBA" id="ARBA00009810"/>
    </source>
</evidence>
<keyword evidence="6 14" id="KW-0812">Transmembrane</keyword>
<dbReference type="InterPro" id="IPR010917">
    <property type="entry name" value="TonB_rcpt_CS"/>
</dbReference>
<evidence type="ECO:0000256" key="5">
    <source>
        <dbReference type="ARBA" id="ARBA00022496"/>
    </source>
</evidence>
<dbReference type="InterPro" id="IPR036942">
    <property type="entry name" value="Beta-barrel_TonB_sf"/>
</dbReference>
<dbReference type="SUPFAM" id="SSF56935">
    <property type="entry name" value="Porins"/>
    <property type="match status" value="1"/>
</dbReference>
<evidence type="ECO:0000256" key="15">
    <source>
        <dbReference type="PROSITE-ProRule" id="PRU10143"/>
    </source>
</evidence>
<feature type="chain" id="PRO_5001790939" evidence="18">
    <location>
        <begin position="25"/>
        <end position="725"/>
    </location>
</feature>
<dbReference type="Gene3D" id="2.40.170.20">
    <property type="entry name" value="TonB-dependent receptor, beta-barrel domain"/>
    <property type="match status" value="1"/>
</dbReference>
<comment type="similarity">
    <text evidence="2 14 17">Belongs to the TonB-dependent receptor family.</text>
</comment>
<dbReference type="eggNOG" id="COG4772">
    <property type="taxonomic scope" value="Bacteria"/>
</dbReference>
<keyword evidence="11 14" id="KW-0472">Membrane</keyword>
<dbReference type="OrthoDB" id="9760494at2"/>
<dbReference type="Gene3D" id="2.170.130.10">
    <property type="entry name" value="TonB-dependent receptor, plug domain"/>
    <property type="match status" value="1"/>
</dbReference>
<keyword evidence="4 14" id="KW-1134">Transmembrane beta strand</keyword>
<dbReference type="Pfam" id="PF07715">
    <property type="entry name" value="Plug"/>
    <property type="match status" value="1"/>
</dbReference>
<dbReference type="PROSITE" id="PS52016">
    <property type="entry name" value="TONB_DEPENDENT_REC_3"/>
    <property type="match status" value="1"/>
</dbReference>
<dbReference type="InterPro" id="IPR037066">
    <property type="entry name" value="Plug_dom_sf"/>
</dbReference>
<gene>
    <name evidence="21" type="ORF">GEAM_2637</name>
</gene>
<feature type="domain" description="TonB-dependent receptor-like beta-barrel" evidence="19">
    <location>
        <begin position="260"/>
        <end position="693"/>
    </location>
</feature>
<keyword evidence="9" id="KW-0406">Ion transport</keyword>
<feature type="domain" description="TonB-dependent receptor plug" evidence="20">
    <location>
        <begin position="65"/>
        <end position="178"/>
    </location>
</feature>
<evidence type="ECO:0000256" key="11">
    <source>
        <dbReference type="ARBA" id="ARBA00023136"/>
    </source>
</evidence>
<accession>A0A085G809</accession>
<evidence type="ECO:0000256" key="1">
    <source>
        <dbReference type="ARBA" id="ARBA00004571"/>
    </source>
</evidence>
<dbReference type="AlphaFoldDB" id="A0A085G809"/>
<dbReference type="GO" id="GO:0009279">
    <property type="term" value="C:cell outer membrane"/>
    <property type="evidence" value="ECO:0007669"/>
    <property type="project" value="UniProtKB-SubCell"/>
</dbReference>
<keyword evidence="22" id="KW-1185">Reference proteome</keyword>
<evidence type="ECO:0000256" key="14">
    <source>
        <dbReference type="PROSITE-ProRule" id="PRU01360"/>
    </source>
</evidence>
<dbReference type="PROSITE" id="PS00430">
    <property type="entry name" value="TONB_DEPENDENT_REC_1"/>
    <property type="match status" value="1"/>
</dbReference>
<protein>
    <submittedName>
        <fullName evidence="21">Iron(III) dicitrate transport protein</fullName>
    </submittedName>
</protein>
<evidence type="ECO:0000256" key="18">
    <source>
        <dbReference type="SAM" id="SignalP"/>
    </source>
</evidence>
<keyword evidence="3 14" id="KW-0813">Transport</keyword>
<evidence type="ECO:0000256" key="16">
    <source>
        <dbReference type="PROSITE-ProRule" id="PRU10144"/>
    </source>
</evidence>
<feature type="short sequence motif" description="TonB C-terminal box" evidence="16">
    <location>
        <begin position="708"/>
        <end position="725"/>
    </location>
</feature>
<evidence type="ECO:0000256" key="4">
    <source>
        <dbReference type="ARBA" id="ARBA00022452"/>
    </source>
</evidence>
<dbReference type="PANTHER" id="PTHR30442">
    <property type="entry name" value="IRON III DICITRATE TRANSPORT PROTEIN FECA"/>
    <property type="match status" value="1"/>
</dbReference>
<dbReference type="GeneID" id="78382856"/>
<dbReference type="PANTHER" id="PTHR30442:SF0">
    <property type="entry name" value="FE(3+) DICITRATE TRANSPORT PROTEIN FECA"/>
    <property type="match status" value="1"/>
</dbReference>
<dbReference type="CDD" id="cd01347">
    <property type="entry name" value="ligand_gated_channel"/>
    <property type="match status" value="1"/>
</dbReference>
<proteinExistence type="inferred from homology"/>
<keyword evidence="7 18" id="KW-0732">Signal</keyword>
<keyword evidence="8" id="KW-0408">Iron</keyword>
<evidence type="ECO:0000259" key="20">
    <source>
        <dbReference type="Pfam" id="PF07715"/>
    </source>
</evidence>
<keyword evidence="10 15" id="KW-0798">TonB box</keyword>
<keyword evidence="5" id="KW-0410">Iron transport</keyword>
<feature type="short sequence motif" description="TonB box" evidence="15">
    <location>
        <begin position="47"/>
        <end position="53"/>
    </location>
</feature>
<sequence length="725" mass="79510">MSARYRLSVLATAVAIALPYYASAADTKTPAAATPSTTATPEDRTDSVTVVGNWLDSGDNETAVLDHPGARTIIDQKQIREKGAETIGEALRGTPGVQVQENNGTGGSDISLNIGVRGLTSRLSPRSTIMMDGVPLAVAPYGQPQLSMAPLSMGNIQSIDVIRGGAAVRYGPQNVGGVINFVSKDIPKTFGGDVSTQTEGAAHGGLKTLTSASVGGTADNGLGAELLYSGLHGQGYRDNNDNTDIDDFMFKTKYNFTEKDELLANFHYYNASAGMPGGLTAQQYKDNPFQSVRRFDQFEGRRQDMSFKYRHQEDNSQFELLTYFTKSFRSSDIGSTGAGANAGLSRFSAAPRNYTTYAIEPTYSQLFRFWDMAHEVTVGYRYLNETSDEKGYRSGWYDPSTTYSAPDSRATYYQHSSGGSEAHAAYIDDAMNFGNWTVTPGLRYESIKTHVDDGFLNISREKQYSEPLPSVNVMYHLTDSWKLFANANTSFGSLQYFQLTRGGSGGQPAPGLEPEKAKTYEIGTHYDDTVVKAELTAFYIDFDNQLQYINNTIGWTSLGATKHKGVELALSYDLSELSHALDGASVYSSYTYTKATSVNGEFAGKDLPFYSRQVFTVGTRYEVGNWVWNVDGFAQSKQRSPGSADSGNGYITDESADGQYGDIMGYMTWNARGQYDFGPRWSHLTVGAGIKNLFDERYFTRSTDNNSGKYVGEPRTYFMQASIKF</sequence>
<evidence type="ECO:0000256" key="6">
    <source>
        <dbReference type="ARBA" id="ARBA00022692"/>
    </source>
</evidence>
<evidence type="ECO:0000256" key="8">
    <source>
        <dbReference type="ARBA" id="ARBA00023004"/>
    </source>
</evidence>